<organism evidence="2 3">
    <name type="scientific">Chitinophaga oryziterrae</name>
    <dbReference type="NCBI Taxonomy" id="1031224"/>
    <lineage>
        <taxon>Bacteria</taxon>
        <taxon>Pseudomonadati</taxon>
        <taxon>Bacteroidota</taxon>
        <taxon>Chitinophagia</taxon>
        <taxon>Chitinophagales</taxon>
        <taxon>Chitinophagaceae</taxon>
        <taxon>Chitinophaga</taxon>
    </lineage>
</organism>
<evidence type="ECO:0000313" key="3">
    <source>
        <dbReference type="Proteomes" id="UP000468388"/>
    </source>
</evidence>
<comment type="caution">
    <text evidence="2">The sequence shown here is derived from an EMBL/GenBank/DDBJ whole genome shotgun (WGS) entry which is preliminary data.</text>
</comment>
<dbReference type="RefSeq" id="WP_157301655.1">
    <property type="nucleotide sequence ID" value="NZ_BAAAZB010000004.1"/>
</dbReference>
<evidence type="ECO:0000313" key="2">
    <source>
        <dbReference type="EMBL" id="MVT43046.1"/>
    </source>
</evidence>
<evidence type="ECO:0000256" key="1">
    <source>
        <dbReference type="SAM" id="SignalP"/>
    </source>
</evidence>
<sequence>MPVSRRTALKQVLLVSAGIALLPSCLHTAPASLKLKNLDVNGDDEKMLEELAATIIPTTKTPGAREVKAQQFALTMMDDCFNKEAQQKWTIGMKEFEALCKKKNGHSFVKSTPAERESLLQSLEKEDASKVPAAHFYQVTKRLTVQAYTNSEYYLTKVEEYELVPARFHGSIPVKDLTKKTL</sequence>
<gene>
    <name evidence="2" type="ORF">GO495_20785</name>
</gene>
<keyword evidence="1" id="KW-0732">Signal</keyword>
<keyword evidence="3" id="KW-1185">Reference proteome</keyword>
<feature type="signal peptide" evidence="1">
    <location>
        <begin position="1"/>
        <end position="28"/>
    </location>
</feature>
<dbReference type="PROSITE" id="PS51318">
    <property type="entry name" value="TAT"/>
    <property type="match status" value="1"/>
</dbReference>
<dbReference type="OrthoDB" id="6385145at2"/>
<dbReference type="Proteomes" id="UP000468388">
    <property type="component" value="Unassembled WGS sequence"/>
</dbReference>
<reference evidence="2 3" key="1">
    <citation type="submission" date="2019-12" db="EMBL/GenBank/DDBJ databases">
        <title>The draft genomic sequence of strain Chitinophaga oryziterrae JCM 16595.</title>
        <authorList>
            <person name="Zhang X."/>
        </authorList>
    </citation>
    <scope>NUCLEOTIDE SEQUENCE [LARGE SCALE GENOMIC DNA]</scope>
    <source>
        <strain evidence="2 3">JCM 16595</strain>
    </source>
</reference>
<dbReference type="Pfam" id="PF13618">
    <property type="entry name" value="Gluconate_2-dh3"/>
    <property type="match status" value="1"/>
</dbReference>
<feature type="chain" id="PRO_5026908157" description="Gluconate 2-dehydrogenase subunit 3 family protein" evidence="1">
    <location>
        <begin position="29"/>
        <end position="182"/>
    </location>
</feature>
<evidence type="ECO:0008006" key="4">
    <source>
        <dbReference type="Google" id="ProtNLM"/>
    </source>
</evidence>
<dbReference type="EMBL" id="WRXO01000006">
    <property type="protein sequence ID" value="MVT43046.1"/>
    <property type="molecule type" value="Genomic_DNA"/>
</dbReference>
<proteinExistence type="predicted"/>
<protein>
    <recommendedName>
        <fullName evidence="4">Gluconate 2-dehydrogenase subunit 3 family protein</fullName>
    </recommendedName>
</protein>
<dbReference type="AlphaFoldDB" id="A0A6N8JF89"/>
<dbReference type="InterPro" id="IPR027056">
    <property type="entry name" value="Gluconate_2DH_su3"/>
</dbReference>
<name>A0A6N8JF89_9BACT</name>
<accession>A0A6N8JF89</accession>
<dbReference type="InterPro" id="IPR006311">
    <property type="entry name" value="TAT_signal"/>
</dbReference>